<gene>
    <name evidence="7" type="ORF">I6U48_02155</name>
</gene>
<reference evidence="7" key="1">
    <citation type="submission" date="2020-12" db="EMBL/GenBank/DDBJ databases">
        <title>Clostridium thailandense sp. nov., a novel acetogenic bacterium isolated from peat land soil in Thailand.</title>
        <authorList>
            <person name="Chaikitkaew S."/>
            <person name="Birkeland N.K."/>
        </authorList>
    </citation>
    <scope>NUCLEOTIDE SEQUENCE</scope>
    <source>
        <strain evidence="7">PL3</strain>
    </source>
</reference>
<keyword evidence="3 6" id="KW-0812">Transmembrane</keyword>
<dbReference type="GO" id="GO:0005886">
    <property type="term" value="C:plasma membrane"/>
    <property type="evidence" value="ECO:0007669"/>
    <property type="project" value="UniProtKB-SubCell"/>
</dbReference>
<evidence type="ECO:0000256" key="6">
    <source>
        <dbReference type="SAM" id="Phobius"/>
    </source>
</evidence>
<dbReference type="PANTHER" id="PTHR47089:SF1">
    <property type="entry name" value="GUANOSINE ABC TRANSPORTER PERMEASE PROTEIN NUPP"/>
    <property type="match status" value="1"/>
</dbReference>
<dbReference type="CDD" id="cd06580">
    <property type="entry name" value="TM_PBP1_transp_TpRbsC_like"/>
    <property type="match status" value="1"/>
</dbReference>
<dbReference type="PANTHER" id="PTHR47089">
    <property type="entry name" value="ABC TRANSPORTER, PERMEASE PROTEIN"/>
    <property type="match status" value="1"/>
</dbReference>
<evidence type="ECO:0000256" key="5">
    <source>
        <dbReference type="ARBA" id="ARBA00023136"/>
    </source>
</evidence>
<feature type="transmembrane region" description="Helical" evidence="6">
    <location>
        <begin position="108"/>
        <end position="128"/>
    </location>
</feature>
<feature type="transmembrane region" description="Helical" evidence="6">
    <location>
        <begin position="237"/>
        <end position="257"/>
    </location>
</feature>
<sequence>MNAKLRDLILANFLAIFCGLLISSLMLLFLRISPSHVLAEALGKIITDKYTMGDVFLKATPLIFTALSFAFTFKANLFNIGSQGQFYMGAIIAIAVSLKLQGVMPIPVLLTVVCILTFIGGGMVGALIGYLKAKFNANEFLVSMMSSYVVLALMNYLLRTFLKETKGEYPQTDPLTRQAWIPTLVEGTRLHVGFILAVLVAIGVWILLYKTPLGFRIRVVGSNASAAEMSGIQSRKICIITFFISGALAGAAGFTEVNGVQHMLIQDFNSGIGSAGIGIAILANANPIGIIFASILFAALNVIGTLIGRMPGVNVPSSFIDLMQGSVMVFVIASYFVRSSLEKNREKRKLQKAVRE</sequence>
<keyword evidence="5 6" id="KW-0472">Membrane</keyword>
<keyword evidence="8" id="KW-1185">Reference proteome</keyword>
<accession>A0A949WPR6</accession>
<dbReference type="EMBL" id="JAEEGC010000007">
    <property type="protein sequence ID" value="MBV7271716.1"/>
    <property type="molecule type" value="Genomic_DNA"/>
</dbReference>
<comment type="caution">
    <text evidence="7">The sequence shown here is derived from an EMBL/GenBank/DDBJ whole genome shotgun (WGS) entry which is preliminary data.</text>
</comment>
<feature type="transmembrane region" description="Helical" evidence="6">
    <location>
        <begin position="322"/>
        <end position="341"/>
    </location>
</feature>
<evidence type="ECO:0000256" key="1">
    <source>
        <dbReference type="ARBA" id="ARBA00004651"/>
    </source>
</evidence>
<feature type="transmembrane region" description="Helical" evidence="6">
    <location>
        <begin position="140"/>
        <end position="158"/>
    </location>
</feature>
<protein>
    <submittedName>
        <fullName evidence="7">ABC transporter permease</fullName>
    </submittedName>
</protein>
<proteinExistence type="predicted"/>
<feature type="transmembrane region" description="Helical" evidence="6">
    <location>
        <begin position="263"/>
        <end position="283"/>
    </location>
</feature>
<dbReference type="Proteomes" id="UP000694308">
    <property type="component" value="Unassembled WGS sequence"/>
</dbReference>
<name>A0A949WPR6_9CLOT</name>
<dbReference type="Pfam" id="PF02653">
    <property type="entry name" value="BPD_transp_2"/>
    <property type="match status" value="1"/>
</dbReference>
<dbReference type="InterPro" id="IPR001851">
    <property type="entry name" value="ABC_transp_permease"/>
</dbReference>
<feature type="transmembrane region" description="Helical" evidence="6">
    <location>
        <begin position="190"/>
        <end position="209"/>
    </location>
</feature>
<organism evidence="7 8">
    <name type="scientific">Clostridium thailandense</name>
    <dbReference type="NCBI Taxonomy" id="2794346"/>
    <lineage>
        <taxon>Bacteria</taxon>
        <taxon>Bacillati</taxon>
        <taxon>Bacillota</taxon>
        <taxon>Clostridia</taxon>
        <taxon>Eubacteriales</taxon>
        <taxon>Clostridiaceae</taxon>
        <taxon>Clostridium</taxon>
    </lineage>
</organism>
<evidence type="ECO:0000313" key="7">
    <source>
        <dbReference type="EMBL" id="MBV7271716.1"/>
    </source>
</evidence>
<dbReference type="AlphaFoldDB" id="A0A949WPR6"/>
<evidence type="ECO:0000313" key="8">
    <source>
        <dbReference type="Proteomes" id="UP000694308"/>
    </source>
</evidence>
<keyword evidence="2" id="KW-1003">Cell membrane</keyword>
<evidence type="ECO:0000256" key="3">
    <source>
        <dbReference type="ARBA" id="ARBA00022692"/>
    </source>
</evidence>
<comment type="subcellular location">
    <subcellularLocation>
        <location evidence="1">Cell membrane</location>
        <topology evidence="1">Multi-pass membrane protein</topology>
    </subcellularLocation>
</comment>
<evidence type="ECO:0000256" key="4">
    <source>
        <dbReference type="ARBA" id="ARBA00022989"/>
    </source>
</evidence>
<feature type="transmembrane region" description="Helical" evidence="6">
    <location>
        <begin position="55"/>
        <end position="73"/>
    </location>
</feature>
<dbReference type="RefSeq" id="WP_218318747.1">
    <property type="nucleotide sequence ID" value="NZ_JAEEGC010000007.1"/>
</dbReference>
<evidence type="ECO:0000256" key="2">
    <source>
        <dbReference type="ARBA" id="ARBA00022475"/>
    </source>
</evidence>
<feature type="transmembrane region" description="Helical" evidence="6">
    <location>
        <begin position="290"/>
        <end position="310"/>
    </location>
</feature>
<dbReference type="GO" id="GO:0022857">
    <property type="term" value="F:transmembrane transporter activity"/>
    <property type="evidence" value="ECO:0007669"/>
    <property type="project" value="InterPro"/>
</dbReference>
<keyword evidence="4 6" id="KW-1133">Transmembrane helix</keyword>
<feature type="transmembrane region" description="Helical" evidence="6">
    <location>
        <begin position="85"/>
        <end position="102"/>
    </location>
</feature>